<dbReference type="Proteomes" id="UP001446871">
    <property type="component" value="Unassembled WGS sequence"/>
</dbReference>
<organism evidence="1 2">
    <name type="scientific">Apiospora saccharicola</name>
    <dbReference type="NCBI Taxonomy" id="335842"/>
    <lineage>
        <taxon>Eukaryota</taxon>
        <taxon>Fungi</taxon>
        <taxon>Dikarya</taxon>
        <taxon>Ascomycota</taxon>
        <taxon>Pezizomycotina</taxon>
        <taxon>Sordariomycetes</taxon>
        <taxon>Xylariomycetidae</taxon>
        <taxon>Amphisphaeriales</taxon>
        <taxon>Apiosporaceae</taxon>
        <taxon>Apiospora</taxon>
    </lineage>
</organism>
<proteinExistence type="predicted"/>
<sequence>MFSVGHNHARITKPTWKRNKGWFSAQRPPNASLIVDILLVGVLTFDLAVPDGHEPRPERGPVERGVDVHQPVRQGVFHDARRVPVFVFFVEVLVRCVQDGRAPQGGLAIAAGSLAEAAGARVVFIFGRRVSSVAVLVVVIAGRRVSVVVLLVAVGTGPCMVHIEDGLKSHEGAIVFLIGARLKNTHAAFGPFQDRVAFVPAGMHRTNPVFTHLG</sequence>
<name>A0ABR1U579_9PEZI</name>
<comment type="caution">
    <text evidence="1">The sequence shown here is derived from an EMBL/GenBank/DDBJ whole genome shotgun (WGS) entry which is preliminary data.</text>
</comment>
<gene>
    <name evidence="1" type="ORF">PG996_013344</name>
</gene>
<keyword evidence="2" id="KW-1185">Reference proteome</keyword>
<evidence type="ECO:0000313" key="1">
    <source>
        <dbReference type="EMBL" id="KAK8054043.1"/>
    </source>
</evidence>
<reference evidence="1 2" key="1">
    <citation type="submission" date="2023-01" db="EMBL/GenBank/DDBJ databases">
        <title>Analysis of 21 Apiospora genomes using comparative genomics revels a genus with tremendous synthesis potential of carbohydrate active enzymes and secondary metabolites.</title>
        <authorList>
            <person name="Sorensen T."/>
        </authorList>
    </citation>
    <scope>NUCLEOTIDE SEQUENCE [LARGE SCALE GENOMIC DNA]</scope>
    <source>
        <strain evidence="1 2">CBS 83171</strain>
    </source>
</reference>
<protein>
    <submittedName>
        <fullName evidence="1">Uncharacterized protein</fullName>
    </submittedName>
</protein>
<dbReference type="EMBL" id="JAQQWM010000008">
    <property type="protein sequence ID" value="KAK8054043.1"/>
    <property type="molecule type" value="Genomic_DNA"/>
</dbReference>
<accession>A0ABR1U579</accession>
<evidence type="ECO:0000313" key="2">
    <source>
        <dbReference type="Proteomes" id="UP001446871"/>
    </source>
</evidence>